<feature type="non-terminal residue" evidence="1">
    <location>
        <position position="110"/>
    </location>
</feature>
<accession>A0A8J2L4Y0</accession>
<name>A0A8J2L4Y0_9HEXA</name>
<evidence type="ECO:0000313" key="1">
    <source>
        <dbReference type="EMBL" id="CAG7828850.1"/>
    </source>
</evidence>
<proteinExistence type="predicted"/>
<evidence type="ECO:0000313" key="2">
    <source>
        <dbReference type="Proteomes" id="UP000708208"/>
    </source>
</evidence>
<keyword evidence="2" id="KW-1185">Reference proteome</keyword>
<dbReference type="Proteomes" id="UP000708208">
    <property type="component" value="Unassembled WGS sequence"/>
</dbReference>
<reference evidence="1" key="1">
    <citation type="submission" date="2021-06" db="EMBL/GenBank/DDBJ databases">
        <authorList>
            <person name="Hodson N. C."/>
            <person name="Mongue J. A."/>
            <person name="Jaron S. K."/>
        </authorList>
    </citation>
    <scope>NUCLEOTIDE SEQUENCE</scope>
</reference>
<gene>
    <name evidence="1" type="ORF">AFUS01_LOCUS38749</name>
</gene>
<dbReference type="OrthoDB" id="10035764at2759"/>
<feature type="non-terminal residue" evidence="1">
    <location>
        <position position="1"/>
    </location>
</feature>
<protein>
    <submittedName>
        <fullName evidence="1">Uncharacterized protein</fullName>
    </submittedName>
</protein>
<comment type="caution">
    <text evidence="1">The sequence shown here is derived from an EMBL/GenBank/DDBJ whole genome shotgun (WGS) entry which is preliminary data.</text>
</comment>
<sequence>QCSGLALSVRLCKPSTATALTCHRLQTPFEYATKVCSKYSEKVSGLSGIGMQLSATTDDKDRPCRIGCQDESVPYRFYMVNGEEGWFPAGTDCSRGDNSKKAYCMGGKCI</sequence>
<dbReference type="AlphaFoldDB" id="A0A8J2L4Y0"/>
<organism evidence="1 2">
    <name type="scientific">Allacma fusca</name>
    <dbReference type="NCBI Taxonomy" id="39272"/>
    <lineage>
        <taxon>Eukaryota</taxon>
        <taxon>Metazoa</taxon>
        <taxon>Ecdysozoa</taxon>
        <taxon>Arthropoda</taxon>
        <taxon>Hexapoda</taxon>
        <taxon>Collembola</taxon>
        <taxon>Symphypleona</taxon>
        <taxon>Sminthuridae</taxon>
        <taxon>Allacma</taxon>
    </lineage>
</organism>
<dbReference type="EMBL" id="CAJVCH010549138">
    <property type="protein sequence ID" value="CAG7828850.1"/>
    <property type="molecule type" value="Genomic_DNA"/>
</dbReference>